<dbReference type="Proteomes" id="UP000245124">
    <property type="component" value="Unassembled WGS sequence"/>
</dbReference>
<proteinExistence type="predicted"/>
<dbReference type="AlphaFoldDB" id="A0A2R5FVG8"/>
<keyword evidence="2" id="KW-1185">Reference proteome</keyword>
<sequence>MGDLQSSRLRLSTPTVSKRRLNGVHEKVQTHLENALAVAQEDSFAAQVPA</sequence>
<name>A0A2R5FVG8_NOSCO</name>
<organism evidence="1 2">
    <name type="scientific">Nostoc commune NIES-4072</name>
    <dbReference type="NCBI Taxonomy" id="2005467"/>
    <lineage>
        <taxon>Bacteria</taxon>
        <taxon>Bacillati</taxon>
        <taxon>Cyanobacteriota</taxon>
        <taxon>Cyanophyceae</taxon>
        <taxon>Nostocales</taxon>
        <taxon>Nostocaceae</taxon>
        <taxon>Nostoc</taxon>
    </lineage>
</organism>
<comment type="caution">
    <text evidence="1">The sequence shown here is derived from an EMBL/GenBank/DDBJ whole genome shotgun (WGS) entry which is preliminary data.</text>
</comment>
<evidence type="ECO:0000313" key="2">
    <source>
        <dbReference type="Proteomes" id="UP000245124"/>
    </source>
</evidence>
<gene>
    <name evidence="1" type="ORF">NIES4072_64680</name>
</gene>
<dbReference type="RefSeq" id="WP_244919458.1">
    <property type="nucleotide sequence ID" value="NZ_BDUD01000002.1"/>
</dbReference>
<accession>A0A2R5FVG8</accession>
<reference evidence="1 2" key="1">
    <citation type="submission" date="2017-06" db="EMBL/GenBank/DDBJ databases">
        <title>Genome sequencing of cyanobaciteial culture collection at National Institute for Environmental Studies (NIES).</title>
        <authorList>
            <person name="Hirose Y."/>
            <person name="Shimura Y."/>
            <person name="Fujisawa T."/>
            <person name="Nakamura Y."/>
            <person name="Kawachi M."/>
        </authorList>
    </citation>
    <scope>NUCLEOTIDE SEQUENCE [LARGE SCALE GENOMIC DNA]</scope>
    <source>
        <strain evidence="1 2">NIES-4072</strain>
    </source>
</reference>
<dbReference type="EMBL" id="BDUD01000002">
    <property type="protein sequence ID" value="GBG22756.1"/>
    <property type="molecule type" value="Genomic_DNA"/>
</dbReference>
<protein>
    <submittedName>
        <fullName evidence="1">Uncharacterized protein</fullName>
    </submittedName>
</protein>
<evidence type="ECO:0000313" key="1">
    <source>
        <dbReference type="EMBL" id="GBG22756.1"/>
    </source>
</evidence>